<evidence type="ECO:0000313" key="1">
    <source>
        <dbReference type="EMBL" id="MFB5269687.1"/>
    </source>
</evidence>
<protein>
    <submittedName>
        <fullName evidence="1">Uncharacterized protein</fullName>
    </submittedName>
</protein>
<organism evidence="1 2">
    <name type="scientific">Paenibacillus enshidis</name>
    <dbReference type="NCBI Taxonomy" id="1458439"/>
    <lineage>
        <taxon>Bacteria</taxon>
        <taxon>Bacillati</taxon>
        <taxon>Bacillota</taxon>
        <taxon>Bacilli</taxon>
        <taxon>Bacillales</taxon>
        <taxon>Paenibacillaceae</taxon>
        <taxon>Paenibacillus</taxon>
    </lineage>
</organism>
<dbReference type="EMBL" id="JBHHMI010000037">
    <property type="protein sequence ID" value="MFB5269687.1"/>
    <property type="molecule type" value="Genomic_DNA"/>
</dbReference>
<gene>
    <name evidence="1" type="ORF">ACE41H_23300</name>
</gene>
<proteinExistence type="predicted"/>
<accession>A0ABV5AZN3</accession>
<dbReference type="RefSeq" id="WP_375357957.1">
    <property type="nucleotide sequence ID" value="NZ_JBHHMI010000037.1"/>
</dbReference>
<sequence>MPHPLDELFTTFSRTKDEAMKQIMQSFQEAGLQTKYSMISNQLDQRSELGDIIETPTNSVMEDLRRALEQIQDTLNQHYPHMEDNASYEDLWSEVNRIAPPPSYK</sequence>
<reference evidence="1 2" key="1">
    <citation type="submission" date="2024-09" db="EMBL/GenBank/DDBJ databases">
        <title>Paenibacillus zeirhizospherea sp. nov., isolated from surface of the maize (Zea mays) roots in a horticulture field, Hungary.</title>
        <authorList>
            <person name="Marton D."/>
            <person name="Farkas M."/>
            <person name="Bedics A."/>
            <person name="Toth E."/>
            <person name="Tancsics A."/>
            <person name="Boka K."/>
            <person name="Maroti G."/>
            <person name="Kriszt B."/>
            <person name="Cserhati M."/>
        </authorList>
    </citation>
    <scope>NUCLEOTIDE SEQUENCE [LARGE SCALE GENOMIC DNA]</scope>
    <source>
        <strain evidence="1 2">KCTC 33519</strain>
    </source>
</reference>
<comment type="caution">
    <text evidence="1">The sequence shown here is derived from an EMBL/GenBank/DDBJ whole genome shotgun (WGS) entry which is preliminary data.</text>
</comment>
<dbReference type="Proteomes" id="UP001580346">
    <property type="component" value="Unassembled WGS sequence"/>
</dbReference>
<evidence type="ECO:0000313" key="2">
    <source>
        <dbReference type="Proteomes" id="UP001580346"/>
    </source>
</evidence>
<keyword evidence="2" id="KW-1185">Reference proteome</keyword>
<name>A0ABV5AZN3_9BACL</name>